<name>A0ABU4RE00_9FLAO</name>
<dbReference type="RefSeq" id="WP_230003077.1">
    <property type="nucleotide sequence ID" value="NZ_CP087134.1"/>
</dbReference>
<organism evidence="1 2">
    <name type="scientific">Flavobacterium cupriresistens</name>
    <dbReference type="NCBI Taxonomy" id="2893885"/>
    <lineage>
        <taxon>Bacteria</taxon>
        <taxon>Pseudomonadati</taxon>
        <taxon>Bacteroidota</taxon>
        <taxon>Flavobacteriia</taxon>
        <taxon>Flavobacteriales</taxon>
        <taxon>Flavobacteriaceae</taxon>
        <taxon>Flavobacterium</taxon>
    </lineage>
</organism>
<proteinExistence type="predicted"/>
<accession>A0ABU4RE00</accession>
<evidence type="ECO:0000313" key="1">
    <source>
        <dbReference type="EMBL" id="MDX6189909.1"/>
    </source>
</evidence>
<protein>
    <submittedName>
        <fullName evidence="1">Uncharacterized protein</fullName>
    </submittedName>
</protein>
<reference evidence="1 2" key="1">
    <citation type="submission" date="2023-11" db="EMBL/GenBank/DDBJ databases">
        <title>Unpublished Manusciprt.</title>
        <authorList>
            <person name="Saticioglu I.B."/>
            <person name="Ay H."/>
            <person name="Ajmi N."/>
            <person name="Altun S."/>
            <person name="Duman M."/>
        </authorList>
    </citation>
    <scope>NUCLEOTIDE SEQUENCE [LARGE SCALE GENOMIC DNA]</scope>
    <source>
        <strain evidence="1 2">Fl-318</strain>
    </source>
</reference>
<gene>
    <name evidence="1" type="ORF">SGQ83_11160</name>
</gene>
<dbReference type="EMBL" id="JAWXVI010000006">
    <property type="protein sequence ID" value="MDX6189909.1"/>
    <property type="molecule type" value="Genomic_DNA"/>
</dbReference>
<keyword evidence="2" id="KW-1185">Reference proteome</keyword>
<comment type="caution">
    <text evidence="1">The sequence shown here is derived from an EMBL/GenBank/DDBJ whole genome shotgun (WGS) entry which is preliminary data.</text>
</comment>
<dbReference type="Proteomes" id="UP001273350">
    <property type="component" value="Unassembled WGS sequence"/>
</dbReference>
<sequence>MKQSLPTIALIFLIGFAGHSQITQKIGNNPTTLNPYAVLEVESTTKGFLPPRMTTLQRDAITPPPAGLTVYNTTTNTLQIYNGAAWLDCNLPKEYLEIPTNGTITASGTKSQTFSNVYCNNCNATVLLPYNAANGLEHTIYNYGDGTITIKMPTQKTGDPNVGLSARSGKDLITTPQFTIQPNRFVKVEFANFGINSAKYLKGVWLIYD</sequence>
<evidence type="ECO:0000313" key="2">
    <source>
        <dbReference type="Proteomes" id="UP001273350"/>
    </source>
</evidence>